<comment type="caution">
    <text evidence="2">The sequence shown here is derived from an EMBL/GenBank/DDBJ whole genome shotgun (WGS) entry which is preliminary data.</text>
</comment>
<dbReference type="RefSeq" id="WP_413272376.1">
    <property type="nucleotide sequence ID" value="NZ_JBHFNQ010000163.1"/>
</dbReference>
<dbReference type="Gene3D" id="3.40.50.300">
    <property type="entry name" value="P-loop containing nucleotide triphosphate hydrolases"/>
    <property type="match status" value="1"/>
</dbReference>
<reference evidence="2 3" key="1">
    <citation type="submission" date="2024-09" db="EMBL/GenBank/DDBJ databases">
        <title>Floridaenema gen nov. (Aerosakkonemataceae, Aerosakkonematales ord. nov., Cyanobacteria) from benthic tropical and subtropical fresh waters, with the description of four new species.</title>
        <authorList>
            <person name="Moretto J.A."/>
            <person name="Berthold D.E."/>
            <person name="Lefler F.W."/>
            <person name="Huang I.-S."/>
            <person name="Laughinghouse H. IV."/>
        </authorList>
    </citation>
    <scope>NUCLEOTIDE SEQUENCE [LARGE SCALE GENOMIC DNA]</scope>
    <source>
        <strain evidence="2 3">BLCC-F46</strain>
    </source>
</reference>
<evidence type="ECO:0000259" key="1">
    <source>
        <dbReference type="Pfam" id="PF13614"/>
    </source>
</evidence>
<dbReference type="InterPro" id="IPR025669">
    <property type="entry name" value="AAA_dom"/>
</dbReference>
<keyword evidence="3" id="KW-1185">Reference proteome</keyword>
<accession>A0ABV4X963</accession>
<dbReference type="SUPFAM" id="SSF52540">
    <property type="entry name" value="P-loop containing nucleoside triphosphate hydrolases"/>
    <property type="match status" value="1"/>
</dbReference>
<feature type="domain" description="AAA" evidence="1">
    <location>
        <begin position="7"/>
        <end position="169"/>
    </location>
</feature>
<name>A0ABV4X963_9CYAN</name>
<evidence type="ECO:0000313" key="2">
    <source>
        <dbReference type="EMBL" id="MFB2879330.1"/>
    </source>
</evidence>
<organism evidence="2 3">
    <name type="scientific">Floridaenema aerugineum BLCC-F46</name>
    <dbReference type="NCBI Taxonomy" id="3153654"/>
    <lineage>
        <taxon>Bacteria</taxon>
        <taxon>Bacillati</taxon>
        <taxon>Cyanobacteriota</taxon>
        <taxon>Cyanophyceae</taxon>
        <taxon>Oscillatoriophycideae</taxon>
        <taxon>Aerosakkonematales</taxon>
        <taxon>Aerosakkonemataceae</taxon>
        <taxon>Floridanema</taxon>
        <taxon>Floridanema aerugineum</taxon>
    </lineage>
</organism>
<dbReference type="CDD" id="cd02042">
    <property type="entry name" value="ParAB_family"/>
    <property type="match status" value="1"/>
</dbReference>
<gene>
    <name evidence="2" type="ORF">ACE1CC_20955</name>
</gene>
<proteinExistence type="predicted"/>
<dbReference type="InterPro" id="IPR027417">
    <property type="entry name" value="P-loop_NTPase"/>
</dbReference>
<dbReference type="PANTHER" id="PTHR13696">
    <property type="entry name" value="P-LOOP CONTAINING NUCLEOSIDE TRIPHOSPHATE HYDROLASE"/>
    <property type="match status" value="1"/>
</dbReference>
<dbReference type="EMBL" id="JBHFNQ010000163">
    <property type="protein sequence ID" value="MFB2879330.1"/>
    <property type="molecule type" value="Genomic_DNA"/>
</dbReference>
<dbReference type="Pfam" id="PF13614">
    <property type="entry name" value="AAA_31"/>
    <property type="match status" value="1"/>
</dbReference>
<sequence>MPKQKIVIGILANAGGVGKTTLAVHLAYELCKRGQTVGLIDLDPQRALDVFCGLPSAEIENSIVRVFSKDFDGNWPLVSAWSNPDIEVCQGHPQMAQVANDLVIRRRGEYVLADRLKNYPLRHDVIILDCPATIGIICENAIAASTGLLVPIQLEMKSVSGVADLVQWLIGIADDLMLDPHPPILGLIPSLYDNSRAIHRQYLQQLPEVAEQLRVKLYPQIRDSSEFKNASANGLPLQKYRPAHPAGKDFKTIADDIVTLVRKGKL</sequence>
<dbReference type="InterPro" id="IPR050678">
    <property type="entry name" value="DNA_Partitioning_ATPase"/>
</dbReference>
<evidence type="ECO:0000313" key="3">
    <source>
        <dbReference type="Proteomes" id="UP001576774"/>
    </source>
</evidence>
<dbReference type="PANTHER" id="PTHR13696:SF99">
    <property type="entry name" value="COBYRINIC ACID AC-DIAMIDE SYNTHASE"/>
    <property type="match status" value="1"/>
</dbReference>
<dbReference type="Proteomes" id="UP001576774">
    <property type="component" value="Unassembled WGS sequence"/>
</dbReference>
<protein>
    <submittedName>
        <fullName evidence="2">ParA family protein</fullName>
    </submittedName>
</protein>